<dbReference type="Proteomes" id="UP000195880">
    <property type="component" value="Chromosome"/>
</dbReference>
<evidence type="ECO:0000313" key="10">
    <source>
        <dbReference type="EMBL" id="ARX82750.1"/>
    </source>
</evidence>
<keyword evidence="7 9" id="KW-0624">Polysaccharide degradation</keyword>
<protein>
    <recommendedName>
        <fullName evidence="9">Glucanase</fullName>
        <ecNumber evidence="9">3.2.1.-</ecNumber>
    </recommendedName>
</protein>
<dbReference type="eggNOG" id="COG5297">
    <property type="taxonomic scope" value="Bacteria"/>
</dbReference>
<dbReference type="Gene3D" id="3.20.20.40">
    <property type="entry name" value="1, 4-beta cellobiohydrolase"/>
    <property type="match status" value="1"/>
</dbReference>
<dbReference type="PROSITE" id="PS00655">
    <property type="entry name" value="GLYCOSYL_HYDROL_F6_1"/>
    <property type="match status" value="1"/>
</dbReference>
<gene>
    <name evidence="10" type="ORF">SMD44_02163</name>
</gene>
<feature type="signal peptide" evidence="9">
    <location>
        <begin position="1"/>
        <end position="27"/>
    </location>
</feature>
<evidence type="ECO:0000256" key="6">
    <source>
        <dbReference type="ARBA" id="ARBA00023295"/>
    </source>
</evidence>
<dbReference type="InterPro" id="IPR036434">
    <property type="entry name" value="Beta_cellobiohydrolase_sf"/>
</dbReference>
<dbReference type="SUPFAM" id="SSF51989">
    <property type="entry name" value="Glycosyl hydrolases family 6, cellulases"/>
    <property type="match status" value="1"/>
</dbReference>
<evidence type="ECO:0000256" key="5">
    <source>
        <dbReference type="ARBA" id="ARBA00023277"/>
    </source>
</evidence>
<organism evidence="10 11">
    <name type="scientific">Streptomyces alboflavus</name>
    <dbReference type="NCBI Taxonomy" id="67267"/>
    <lineage>
        <taxon>Bacteria</taxon>
        <taxon>Bacillati</taxon>
        <taxon>Actinomycetota</taxon>
        <taxon>Actinomycetes</taxon>
        <taxon>Kitasatosporales</taxon>
        <taxon>Streptomycetaceae</taxon>
        <taxon>Streptomyces</taxon>
    </lineage>
</organism>
<dbReference type="KEGG" id="salf:SMD44_02163"/>
<evidence type="ECO:0000256" key="8">
    <source>
        <dbReference type="PROSITE-ProRule" id="PRU10056"/>
    </source>
</evidence>
<evidence type="ECO:0000256" key="2">
    <source>
        <dbReference type="ARBA" id="ARBA00022801"/>
    </source>
</evidence>
<sequence>MVRGRLSRGLVGGAALVALAVFGGAGAAAGADARGVPGDVEFWVNPDTAAARQVVEWRQRGRIADAWFMGRIAGRAQAEWLYEDTVASADGTGGTRDVVRGYVEKATAAGRTAVLVAYFVPHRDCGDYSAGGARDAAHYRAWIDAFADGIGTHTAYVVVEPDAVAQEVAGCEGADATERYALLAHAVARLGQQPGAKVYLDAGNASWIPQESRLVEPLRQAGVDQADGFALNVSNYRTTEESTAYGHRLARALGGGKHFVIDTSRNGNGPYTGDDKAWCNPPGRALGTPPTTRTGDPAVDAYLWIKRPGESDGTCRGGPAAGTWWPEYALGLAVRARGAHLVSLAPPGVPGDTGVAGVAGDADAAGARDVPGAQGRQT</sequence>
<reference evidence="10 11" key="1">
    <citation type="submission" date="2017-05" db="EMBL/GenBank/DDBJ databases">
        <title>Streptomyces alboflavus Genome sequencing and assembly.</title>
        <authorList>
            <person name="Wang Y."/>
            <person name="Du B."/>
            <person name="Ding Y."/>
            <person name="Liu H."/>
            <person name="Hou Q."/>
            <person name="Liu K."/>
            <person name="Wang C."/>
            <person name="Yao L."/>
        </authorList>
    </citation>
    <scope>NUCLEOTIDE SEQUENCE [LARGE SCALE GENOMIC DNA]</scope>
    <source>
        <strain evidence="10 11">MDJK44</strain>
    </source>
</reference>
<dbReference type="EC" id="3.2.1.-" evidence="9"/>
<dbReference type="PRINTS" id="PR00733">
    <property type="entry name" value="GLHYDRLASE6"/>
</dbReference>
<keyword evidence="6 9" id="KW-0326">Glycosidase</keyword>
<keyword evidence="2 9" id="KW-0378">Hydrolase</keyword>
<dbReference type="Pfam" id="PF01341">
    <property type="entry name" value="Glyco_hydro_6"/>
    <property type="match status" value="1"/>
</dbReference>
<keyword evidence="11" id="KW-1185">Reference proteome</keyword>
<feature type="chain" id="PRO_5011822813" description="Glucanase" evidence="9">
    <location>
        <begin position="28"/>
        <end position="378"/>
    </location>
</feature>
<dbReference type="STRING" id="67267.GCA_000716675_06521"/>
<proteinExistence type="inferred from homology"/>
<dbReference type="GO" id="GO:0030245">
    <property type="term" value="P:cellulose catabolic process"/>
    <property type="evidence" value="ECO:0007669"/>
    <property type="project" value="UniProtKB-KW"/>
</dbReference>
<dbReference type="PANTHER" id="PTHR34876:SF4">
    <property type="entry name" value="1,4-BETA-D-GLUCAN CELLOBIOHYDROLASE C-RELATED"/>
    <property type="match status" value="1"/>
</dbReference>
<comment type="similarity">
    <text evidence="9">Belongs to the glycosyl hydrolase family 6.</text>
</comment>
<evidence type="ECO:0000256" key="7">
    <source>
        <dbReference type="ARBA" id="ARBA00023326"/>
    </source>
</evidence>
<evidence type="ECO:0000256" key="3">
    <source>
        <dbReference type="ARBA" id="ARBA00023001"/>
    </source>
</evidence>
<keyword evidence="5 9" id="KW-0119">Carbohydrate metabolism</keyword>
<dbReference type="AlphaFoldDB" id="A0A1Z1W8N1"/>
<evidence type="ECO:0000256" key="1">
    <source>
        <dbReference type="ARBA" id="ARBA00022729"/>
    </source>
</evidence>
<dbReference type="PANTHER" id="PTHR34876">
    <property type="match status" value="1"/>
</dbReference>
<accession>A0A1Z1W8N1</accession>
<feature type="active site" evidence="8">
    <location>
        <position position="124"/>
    </location>
</feature>
<dbReference type="GO" id="GO:0004553">
    <property type="term" value="F:hydrolase activity, hydrolyzing O-glycosyl compounds"/>
    <property type="evidence" value="ECO:0007669"/>
    <property type="project" value="InterPro"/>
</dbReference>
<dbReference type="EMBL" id="CP021748">
    <property type="protein sequence ID" value="ARX82750.1"/>
    <property type="molecule type" value="Genomic_DNA"/>
</dbReference>
<name>A0A1Z1W8N1_9ACTN</name>
<evidence type="ECO:0000256" key="4">
    <source>
        <dbReference type="ARBA" id="ARBA00023157"/>
    </source>
</evidence>
<keyword evidence="4" id="KW-1015">Disulfide bond</keyword>
<dbReference type="InterPro" id="IPR001524">
    <property type="entry name" value="Glyco_hydro_6_CS"/>
</dbReference>
<evidence type="ECO:0000256" key="9">
    <source>
        <dbReference type="RuleBase" id="RU361186"/>
    </source>
</evidence>
<keyword evidence="1 9" id="KW-0732">Signal</keyword>
<dbReference type="InterPro" id="IPR016288">
    <property type="entry name" value="Beta_cellobiohydrolase"/>
</dbReference>
<evidence type="ECO:0000313" key="11">
    <source>
        <dbReference type="Proteomes" id="UP000195880"/>
    </source>
</evidence>
<keyword evidence="3 9" id="KW-0136">Cellulose degradation</keyword>